<dbReference type="Proteomes" id="UP001221142">
    <property type="component" value="Unassembled WGS sequence"/>
</dbReference>
<dbReference type="PANTHER" id="PTHR40465:SF1">
    <property type="entry name" value="DUF6534 DOMAIN-CONTAINING PROTEIN"/>
    <property type="match status" value="1"/>
</dbReference>
<reference evidence="3" key="1">
    <citation type="submission" date="2023-03" db="EMBL/GenBank/DDBJ databases">
        <title>Massive genome expansion in bonnet fungi (Mycena s.s.) driven by repeated elements and novel gene families across ecological guilds.</title>
        <authorList>
            <consortium name="Lawrence Berkeley National Laboratory"/>
            <person name="Harder C.B."/>
            <person name="Miyauchi S."/>
            <person name="Viragh M."/>
            <person name="Kuo A."/>
            <person name="Thoen E."/>
            <person name="Andreopoulos B."/>
            <person name="Lu D."/>
            <person name="Skrede I."/>
            <person name="Drula E."/>
            <person name="Henrissat B."/>
            <person name="Morin E."/>
            <person name="Kohler A."/>
            <person name="Barry K."/>
            <person name="LaButti K."/>
            <person name="Morin E."/>
            <person name="Salamov A."/>
            <person name="Lipzen A."/>
            <person name="Mereny Z."/>
            <person name="Hegedus B."/>
            <person name="Baldrian P."/>
            <person name="Stursova M."/>
            <person name="Weitz H."/>
            <person name="Taylor A."/>
            <person name="Grigoriev I.V."/>
            <person name="Nagy L.G."/>
            <person name="Martin F."/>
            <person name="Kauserud H."/>
        </authorList>
    </citation>
    <scope>NUCLEOTIDE SEQUENCE</scope>
    <source>
        <strain evidence="3">9284</strain>
    </source>
</reference>
<keyword evidence="1" id="KW-1133">Transmembrane helix</keyword>
<evidence type="ECO:0000259" key="2">
    <source>
        <dbReference type="Pfam" id="PF20152"/>
    </source>
</evidence>
<feature type="transmembrane region" description="Helical" evidence="1">
    <location>
        <begin position="133"/>
        <end position="156"/>
    </location>
</feature>
<keyword evidence="4" id="KW-1185">Reference proteome</keyword>
<feature type="transmembrane region" description="Helical" evidence="1">
    <location>
        <begin position="171"/>
        <end position="192"/>
    </location>
</feature>
<comment type="caution">
    <text evidence="3">The sequence shown here is derived from an EMBL/GenBank/DDBJ whole genome shotgun (WGS) entry which is preliminary data.</text>
</comment>
<sequence length="271" mass="30051">MAPLPLPDVRLSYGPLLLGVFFNMILYGVFLSQLLTYNRLFCHPQNAASPDGTLMKRQIISSFIAYLMVLETANTALDMGMLYQPLILEYGQVPSKFPTVFVTQPILVVLVSTPIQIFFAWRIWKITNCISPPVLIVGLACTSLAGGLLTAARVIVVEYFYNKPLLHTSALIWFVSSSCADVLITICLVLVLSNRKTGFSETDNVIDKLIRTTIQTGLVTACFSILDVCFFETLPHYSVNFIFDLPLSKLYSNALLSTLNARPRLSVSVVP</sequence>
<feature type="domain" description="DUF6534" evidence="2">
    <location>
        <begin position="178"/>
        <end position="263"/>
    </location>
</feature>
<accession>A0AAD7BK85</accession>
<dbReference type="AlphaFoldDB" id="A0AAD7BK85"/>
<keyword evidence="1" id="KW-0812">Transmembrane</keyword>
<gene>
    <name evidence="3" type="ORF">FB45DRAFT_718870</name>
</gene>
<dbReference type="InterPro" id="IPR045339">
    <property type="entry name" value="DUF6534"/>
</dbReference>
<feature type="transmembrane region" description="Helical" evidence="1">
    <location>
        <begin position="58"/>
        <end position="77"/>
    </location>
</feature>
<evidence type="ECO:0000313" key="4">
    <source>
        <dbReference type="Proteomes" id="UP001221142"/>
    </source>
</evidence>
<protein>
    <recommendedName>
        <fullName evidence="2">DUF6534 domain-containing protein</fullName>
    </recommendedName>
</protein>
<dbReference type="Pfam" id="PF20152">
    <property type="entry name" value="DUF6534"/>
    <property type="match status" value="1"/>
</dbReference>
<organism evidence="3 4">
    <name type="scientific">Roridomyces roridus</name>
    <dbReference type="NCBI Taxonomy" id="1738132"/>
    <lineage>
        <taxon>Eukaryota</taxon>
        <taxon>Fungi</taxon>
        <taxon>Dikarya</taxon>
        <taxon>Basidiomycota</taxon>
        <taxon>Agaricomycotina</taxon>
        <taxon>Agaricomycetes</taxon>
        <taxon>Agaricomycetidae</taxon>
        <taxon>Agaricales</taxon>
        <taxon>Marasmiineae</taxon>
        <taxon>Mycenaceae</taxon>
        <taxon>Roridomyces</taxon>
    </lineage>
</organism>
<feature type="non-terminal residue" evidence="3">
    <location>
        <position position="271"/>
    </location>
</feature>
<feature type="transmembrane region" description="Helical" evidence="1">
    <location>
        <begin position="97"/>
        <end position="121"/>
    </location>
</feature>
<name>A0AAD7BK85_9AGAR</name>
<feature type="transmembrane region" description="Helical" evidence="1">
    <location>
        <begin position="12"/>
        <end position="37"/>
    </location>
</feature>
<evidence type="ECO:0000313" key="3">
    <source>
        <dbReference type="EMBL" id="KAJ7623602.1"/>
    </source>
</evidence>
<keyword evidence="1" id="KW-0472">Membrane</keyword>
<dbReference type="PANTHER" id="PTHR40465">
    <property type="entry name" value="CHROMOSOME 1, WHOLE GENOME SHOTGUN SEQUENCE"/>
    <property type="match status" value="1"/>
</dbReference>
<dbReference type="EMBL" id="JARKIF010000014">
    <property type="protein sequence ID" value="KAJ7623602.1"/>
    <property type="molecule type" value="Genomic_DNA"/>
</dbReference>
<evidence type="ECO:0000256" key="1">
    <source>
        <dbReference type="SAM" id="Phobius"/>
    </source>
</evidence>
<proteinExistence type="predicted"/>